<reference evidence="10 11" key="1">
    <citation type="submission" date="2020-08" db="EMBL/GenBank/DDBJ databases">
        <title>Sequencing the genomes of 1000 actinobacteria strains.</title>
        <authorList>
            <person name="Klenk H.-P."/>
        </authorList>
    </citation>
    <scope>NUCLEOTIDE SEQUENCE [LARGE SCALE GENOMIC DNA]</scope>
    <source>
        <strain evidence="10 11">DSM 44551</strain>
    </source>
</reference>
<evidence type="ECO:0000256" key="6">
    <source>
        <dbReference type="ARBA" id="ARBA00022989"/>
    </source>
</evidence>
<dbReference type="Proteomes" id="UP000572635">
    <property type="component" value="Unassembled WGS sequence"/>
</dbReference>
<feature type="transmembrane region" description="Helical" evidence="9">
    <location>
        <begin position="74"/>
        <end position="95"/>
    </location>
</feature>
<comment type="subcellular location">
    <subcellularLocation>
        <location evidence="1">Cell membrane</location>
        <topology evidence="1">Multi-pass membrane protein</topology>
    </subcellularLocation>
</comment>
<comment type="similarity">
    <text evidence="2">Belongs to the autoinducer-2 exporter (AI-2E) (TC 2.A.86) family.</text>
</comment>
<dbReference type="InterPro" id="IPR002549">
    <property type="entry name" value="AI-2E-like"/>
</dbReference>
<feature type="region of interest" description="Disordered" evidence="8">
    <location>
        <begin position="16"/>
        <end position="41"/>
    </location>
</feature>
<feature type="transmembrane region" description="Helical" evidence="9">
    <location>
        <begin position="344"/>
        <end position="377"/>
    </location>
</feature>
<dbReference type="GO" id="GO:0055085">
    <property type="term" value="P:transmembrane transport"/>
    <property type="evidence" value="ECO:0007669"/>
    <property type="project" value="TreeGrafter"/>
</dbReference>
<protein>
    <submittedName>
        <fullName evidence="10">Putative PurR-regulated permease PerM</fullName>
    </submittedName>
</protein>
<keyword evidence="3" id="KW-0813">Transport</keyword>
<feature type="transmembrane region" description="Helical" evidence="9">
    <location>
        <begin position="247"/>
        <end position="268"/>
    </location>
</feature>
<dbReference type="PANTHER" id="PTHR21716:SF53">
    <property type="entry name" value="PERMEASE PERM-RELATED"/>
    <property type="match status" value="1"/>
</dbReference>
<dbReference type="Pfam" id="PF01594">
    <property type="entry name" value="AI-2E_transport"/>
    <property type="match status" value="1"/>
</dbReference>
<evidence type="ECO:0000256" key="3">
    <source>
        <dbReference type="ARBA" id="ARBA00022448"/>
    </source>
</evidence>
<feature type="region of interest" description="Disordered" evidence="8">
    <location>
        <begin position="387"/>
        <end position="438"/>
    </location>
</feature>
<evidence type="ECO:0000313" key="10">
    <source>
        <dbReference type="EMBL" id="MBB5431694.1"/>
    </source>
</evidence>
<feature type="transmembrane region" description="Helical" evidence="9">
    <location>
        <begin position="107"/>
        <end position="129"/>
    </location>
</feature>
<feature type="compositionally biased region" description="Low complexity" evidence="8">
    <location>
        <begin position="395"/>
        <end position="407"/>
    </location>
</feature>
<evidence type="ECO:0000256" key="5">
    <source>
        <dbReference type="ARBA" id="ARBA00022692"/>
    </source>
</evidence>
<dbReference type="GO" id="GO:0005886">
    <property type="term" value="C:plasma membrane"/>
    <property type="evidence" value="ECO:0007669"/>
    <property type="project" value="UniProtKB-SubCell"/>
</dbReference>
<organism evidence="10 11">
    <name type="scientific">Nocardiopsis composta</name>
    <dbReference type="NCBI Taxonomy" id="157465"/>
    <lineage>
        <taxon>Bacteria</taxon>
        <taxon>Bacillati</taxon>
        <taxon>Actinomycetota</taxon>
        <taxon>Actinomycetes</taxon>
        <taxon>Streptosporangiales</taxon>
        <taxon>Nocardiopsidaceae</taxon>
        <taxon>Nocardiopsis</taxon>
    </lineage>
</organism>
<feature type="compositionally biased region" description="Basic and acidic residues" evidence="8">
    <location>
        <begin position="426"/>
        <end position="438"/>
    </location>
</feature>
<keyword evidence="7 9" id="KW-0472">Membrane</keyword>
<evidence type="ECO:0000256" key="9">
    <source>
        <dbReference type="SAM" id="Phobius"/>
    </source>
</evidence>
<keyword evidence="6 9" id="KW-1133">Transmembrane helix</keyword>
<dbReference type="EMBL" id="JACHDB010000001">
    <property type="protein sequence ID" value="MBB5431694.1"/>
    <property type="molecule type" value="Genomic_DNA"/>
</dbReference>
<accession>A0A7W8VD91</accession>
<dbReference type="AlphaFoldDB" id="A0A7W8VD91"/>
<dbReference type="PANTHER" id="PTHR21716">
    <property type="entry name" value="TRANSMEMBRANE PROTEIN"/>
    <property type="match status" value="1"/>
</dbReference>
<feature type="transmembrane region" description="Helical" evidence="9">
    <location>
        <begin position="274"/>
        <end position="295"/>
    </location>
</feature>
<name>A0A7W8VD91_9ACTN</name>
<evidence type="ECO:0000313" key="11">
    <source>
        <dbReference type="Proteomes" id="UP000572635"/>
    </source>
</evidence>
<keyword evidence="11" id="KW-1185">Reference proteome</keyword>
<feature type="transmembrane region" description="Helical" evidence="9">
    <location>
        <begin position="302"/>
        <end position="324"/>
    </location>
</feature>
<evidence type="ECO:0000256" key="4">
    <source>
        <dbReference type="ARBA" id="ARBA00022475"/>
    </source>
</evidence>
<evidence type="ECO:0000256" key="2">
    <source>
        <dbReference type="ARBA" id="ARBA00009773"/>
    </source>
</evidence>
<evidence type="ECO:0000256" key="7">
    <source>
        <dbReference type="ARBA" id="ARBA00023136"/>
    </source>
</evidence>
<feature type="transmembrane region" description="Helical" evidence="9">
    <location>
        <begin position="186"/>
        <end position="211"/>
    </location>
</feature>
<keyword evidence="5 9" id="KW-0812">Transmembrane</keyword>
<evidence type="ECO:0000256" key="8">
    <source>
        <dbReference type="SAM" id="MobiDB-lite"/>
    </source>
</evidence>
<keyword evidence="4" id="KW-1003">Cell membrane</keyword>
<sequence length="438" mass="45758">MRWPGDWAFFRRRRAAIGGADGGRTEPAQAEPPKPEPPEEDDLLRRVSEAAWRLLIIGVVVALLLWGLAYLSVISVPVILAVFLTALLMPPTNWLRRKGLGRGLSTTLTCVGALILLGGVVTLIVQPAISGFSGLVDSVDKALDSVTDIATRLGLQPELVNQIVGAADQELTDLLADNRDQLMTGVWTAGTAVLEVLLGLVLILVLTVYFVHSGDKLVEWLRGLFPAASRRPLQAAGELAYGVMGRYVRGVATVGFIDAVGIGIPLFFLIDPALAIPLIVLTFIGAFLPIVGAFVSGLLAAVVAFVTEGPLAMLLVIAAVLIVQQLESHVFAPRVYGRALDLPAAVVLVAISAGGIIGGIAGMFLATPVAAVLAALLRDRPFSREEPVVEESEVTAEAGEASAASGRSKGGGNGTAAAERPAAETGPEKRAAEKSGVE</sequence>
<proteinExistence type="inferred from homology"/>
<feature type="transmembrane region" description="Helical" evidence="9">
    <location>
        <begin position="50"/>
        <end position="68"/>
    </location>
</feature>
<gene>
    <name evidence="10" type="ORF">HDA36_001778</name>
</gene>
<comment type="caution">
    <text evidence="10">The sequence shown here is derived from an EMBL/GenBank/DDBJ whole genome shotgun (WGS) entry which is preliminary data.</text>
</comment>
<dbReference type="RefSeq" id="WP_184391366.1">
    <property type="nucleotide sequence ID" value="NZ_BAAAJD010000159.1"/>
</dbReference>
<evidence type="ECO:0000256" key="1">
    <source>
        <dbReference type="ARBA" id="ARBA00004651"/>
    </source>
</evidence>